<dbReference type="Gene3D" id="3.40.50.1820">
    <property type="entry name" value="alpha/beta hydrolase"/>
    <property type="match status" value="1"/>
</dbReference>
<accession>A0A511T257</accession>
<dbReference type="Proteomes" id="UP000183760">
    <property type="component" value="Unassembled WGS sequence"/>
</dbReference>
<feature type="domain" description="AB hydrolase-1" evidence="3">
    <location>
        <begin position="51"/>
        <end position="288"/>
    </location>
</feature>
<protein>
    <submittedName>
        <fullName evidence="4">Alpha/beta hydrolase</fullName>
    </submittedName>
    <submittedName>
        <fullName evidence="5">Pimeloyl-ACP methyl ester carboxylesterase</fullName>
    </submittedName>
</protein>
<dbReference type="InterPro" id="IPR000073">
    <property type="entry name" value="AB_hydrolase_1"/>
</dbReference>
<reference evidence="5 6" key="1">
    <citation type="submission" date="2016-10" db="EMBL/GenBank/DDBJ databases">
        <authorList>
            <person name="Varghese N."/>
            <person name="Submissions S."/>
        </authorList>
    </citation>
    <scope>NUCLEOTIDE SEQUENCE [LARGE SCALE GENOMIC DNA]</scope>
    <source>
        <strain evidence="5 6">DSM 16525</strain>
    </source>
</reference>
<keyword evidence="6" id="KW-1185">Reference proteome</keyword>
<dbReference type="EMBL" id="FOIB01000001">
    <property type="protein sequence ID" value="SES82142.1"/>
    <property type="molecule type" value="Genomic_DNA"/>
</dbReference>
<keyword evidence="1 4" id="KW-0378">Hydrolase</keyword>
<comment type="caution">
    <text evidence="4">The sequence shown here is derived from an EMBL/GenBank/DDBJ whole genome shotgun (WGS) entry which is preliminary data.</text>
</comment>
<dbReference type="STRING" id="1334629.MFUL124B02_02200"/>
<dbReference type="GO" id="GO:0016020">
    <property type="term" value="C:membrane"/>
    <property type="evidence" value="ECO:0007669"/>
    <property type="project" value="TreeGrafter"/>
</dbReference>
<dbReference type="InterPro" id="IPR050266">
    <property type="entry name" value="AB_hydrolase_sf"/>
</dbReference>
<dbReference type="EMBL" id="BJXR01000025">
    <property type="protein sequence ID" value="GEN07712.1"/>
    <property type="molecule type" value="Genomic_DNA"/>
</dbReference>
<reference evidence="4 7" key="2">
    <citation type="submission" date="2019-07" db="EMBL/GenBank/DDBJ databases">
        <title>Whole genome shotgun sequence of Myxococcus fulvus NBRC 100333.</title>
        <authorList>
            <person name="Hosoyama A."/>
            <person name="Uohara A."/>
            <person name="Ohji S."/>
            <person name="Ichikawa N."/>
        </authorList>
    </citation>
    <scope>NUCLEOTIDE SEQUENCE [LARGE SCALE GENOMIC DNA]</scope>
    <source>
        <strain evidence="4 7">NBRC 100333</strain>
    </source>
</reference>
<sequence>MRPTPLLTALCTLCLLVGCATTSSPTTTAAAASAPTAPAAFQVKRSGKGRPVLFIPGLASSGAVWDETVAHLKGGYDSHVFTLAGFAGQPAVPAPFFPTMRTALIEYIREHKLEKPIIVGHSLGGVLALSLALEAPDLVGGLFIVDSVPFLPALMYPGATVETARPFAEQGRAHVRQQTLEQRTQASRQAMRIYATDEARREVGVRWGIDSDSETIAQAMYEMSTTDLRPDLPRITAPTFVFGSWAALKGSVPRENIEALYRGQYQGLSTARLVMHDTARHFIMWDDPEGFFTTLDGFLNEHAR</sequence>
<evidence type="ECO:0000259" key="3">
    <source>
        <dbReference type="Pfam" id="PF00561"/>
    </source>
</evidence>
<dbReference type="AlphaFoldDB" id="A0A511T257"/>
<dbReference type="GO" id="GO:0016787">
    <property type="term" value="F:hydrolase activity"/>
    <property type="evidence" value="ECO:0007669"/>
    <property type="project" value="UniProtKB-KW"/>
</dbReference>
<dbReference type="PANTHER" id="PTHR43798">
    <property type="entry name" value="MONOACYLGLYCEROL LIPASE"/>
    <property type="match status" value="1"/>
</dbReference>
<proteinExistence type="predicted"/>
<keyword evidence="2" id="KW-0732">Signal</keyword>
<organism evidence="4 7">
    <name type="scientific">Myxococcus fulvus</name>
    <dbReference type="NCBI Taxonomy" id="33"/>
    <lineage>
        <taxon>Bacteria</taxon>
        <taxon>Pseudomonadati</taxon>
        <taxon>Myxococcota</taxon>
        <taxon>Myxococcia</taxon>
        <taxon>Myxococcales</taxon>
        <taxon>Cystobacterineae</taxon>
        <taxon>Myxococcaceae</taxon>
        <taxon>Myxococcus</taxon>
    </lineage>
</organism>
<dbReference type="Proteomes" id="UP000321514">
    <property type="component" value="Unassembled WGS sequence"/>
</dbReference>
<evidence type="ECO:0000256" key="1">
    <source>
        <dbReference type="ARBA" id="ARBA00022801"/>
    </source>
</evidence>
<feature type="signal peptide" evidence="2">
    <location>
        <begin position="1"/>
        <end position="29"/>
    </location>
</feature>
<evidence type="ECO:0000313" key="4">
    <source>
        <dbReference type="EMBL" id="GEN07712.1"/>
    </source>
</evidence>
<dbReference type="InterPro" id="IPR029058">
    <property type="entry name" value="AB_hydrolase_fold"/>
</dbReference>
<dbReference type="Pfam" id="PF00561">
    <property type="entry name" value="Abhydrolase_1"/>
    <property type="match status" value="1"/>
</dbReference>
<dbReference type="SUPFAM" id="SSF53474">
    <property type="entry name" value="alpha/beta-Hydrolases"/>
    <property type="match status" value="1"/>
</dbReference>
<dbReference type="PROSITE" id="PS51257">
    <property type="entry name" value="PROKAR_LIPOPROTEIN"/>
    <property type="match status" value="1"/>
</dbReference>
<gene>
    <name evidence="4" type="ORF">MFU01_27490</name>
    <name evidence="5" type="ORF">SAMN05443572_101263</name>
</gene>
<evidence type="ECO:0000256" key="2">
    <source>
        <dbReference type="SAM" id="SignalP"/>
    </source>
</evidence>
<name>A0A511T257_MYXFU</name>
<feature type="chain" id="PRO_5022779224" evidence="2">
    <location>
        <begin position="30"/>
        <end position="304"/>
    </location>
</feature>
<evidence type="ECO:0000313" key="7">
    <source>
        <dbReference type="Proteomes" id="UP000321514"/>
    </source>
</evidence>
<dbReference type="PANTHER" id="PTHR43798:SF31">
    <property type="entry name" value="AB HYDROLASE SUPERFAMILY PROTEIN YCLE"/>
    <property type="match status" value="1"/>
</dbReference>
<dbReference type="RefSeq" id="WP_074948481.1">
    <property type="nucleotide sequence ID" value="NZ_BJXR01000025.1"/>
</dbReference>
<dbReference type="OrthoDB" id="5380819at2"/>
<evidence type="ECO:0000313" key="6">
    <source>
        <dbReference type="Proteomes" id="UP000183760"/>
    </source>
</evidence>
<evidence type="ECO:0000313" key="5">
    <source>
        <dbReference type="EMBL" id="SES82142.1"/>
    </source>
</evidence>